<organism evidence="11 12">
    <name type="scientific">Streptomonospora alba</name>
    <dbReference type="NCBI Taxonomy" id="183763"/>
    <lineage>
        <taxon>Bacteria</taxon>
        <taxon>Bacillati</taxon>
        <taxon>Actinomycetota</taxon>
        <taxon>Actinomycetes</taxon>
        <taxon>Streptosporangiales</taxon>
        <taxon>Nocardiopsidaceae</taxon>
        <taxon>Streptomonospora</taxon>
    </lineage>
</organism>
<comment type="subcellular location">
    <subcellularLocation>
        <location evidence="1">Cell inner membrane</location>
        <topology evidence="1">Multi-pass membrane protein</topology>
    </subcellularLocation>
</comment>
<dbReference type="InterPro" id="IPR055348">
    <property type="entry name" value="DctQ"/>
</dbReference>
<keyword evidence="5 9" id="KW-0812">Transmembrane</keyword>
<evidence type="ECO:0000256" key="3">
    <source>
        <dbReference type="ARBA" id="ARBA00022475"/>
    </source>
</evidence>
<evidence type="ECO:0000256" key="1">
    <source>
        <dbReference type="ARBA" id="ARBA00004429"/>
    </source>
</evidence>
<feature type="transmembrane region" description="Helical" evidence="9">
    <location>
        <begin position="87"/>
        <end position="109"/>
    </location>
</feature>
<feature type="transmembrane region" description="Helical" evidence="9">
    <location>
        <begin position="129"/>
        <end position="151"/>
    </location>
</feature>
<evidence type="ECO:0000256" key="4">
    <source>
        <dbReference type="ARBA" id="ARBA00022519"/>
    </source>
</evidence>
<dbReference type="Pfam" id="PF04290">
    <property type="entry name" value="DctQ"/>
    <property type="match status" value="1"/>
</dbReference>
<dbReference type="EMBL" id="JROO01000016">
    <property type="protein sequence ID" value="KIH99070.1"/>
    <property type="molecule type" value="Genomic_DNA"/>
</dbReference>
<evidence type="ECO:0000313" key="12">
    <source>
        <dbReference type="Proteomes" id="UP000031675"/>
    </source>
</evidence>
<keyword evidence="12" id="KW-1185">Reference proteome</keyword>
<feature type="domain" description="Tripartite ATP-independent periplasmic transporters DctQ component" evidence="10">
    <location>
        <begin position="26"/>
        <end position="156"/>
    </location>
</feature>
<dbReference type="Proteomes" id="UP000031675">
    <property type="component" value="Unassembled WGS sequence"/>
</dbReference>
<reference evidence="12" key="1">
    <citation type="journal article" date="2015" name="Chem. Biol.">
        <title>Structure, bioactivity, and resistance mechanism of streptomonomicin, an unusual lasso Peptide from an understudied halophilic actinomycete.</title>
        <authorList>
            <person name="Metelev M."/>
            <person name="Tietz J.I."/>
            <person name="Melby J.O."/>
            <person name="Blair P.M."/>
            <person name="Zhu L."/>
            <person name="Livnat I."/>
            <person name="Severinov K."/>
            <person name="Mitchell D.A."/>
        </authorList>
    </citation>
    <scope>NUCLEOTIDE SEQUENCE [LARGE SCALE GENOMIC DNA]</scope>
    <source>
        <strain evidence="12">YIM 90003</strain>
    </source>
</reference>
<dbReference type="OrthoDB" id="1807003at2"/>
<dbReference type="PANTHER" id="PTHR35011">
    <property type="entry name" value="2,3-DIKETO-L-GULONATE TRAP TRANSPORTER SMALL PERMEASE PROTEIN YIAM"/>
    <property type="match status" value="1"/>
</dbReference>
<gene>
    <name evidence="11" type="ORF">LP52_09425</name>
</gene>
<keyword evidence="6 9" id="KW-1133">Transmembrane helix</keyword>
<dbReference type="STRING" id="183763.LP52_09425"/>
<feature type="transmembrane region" description="Helical" evidence="9">
    <location>
        <begin position="12"/>
        <end position="35"/>
    </location>
</feature>
<proteinExistence type="inferred from homology"/>
<keyword evidence="4" id="KW-0997">Cell inner membrane</keyword>
<keyword evidence="7 9" id="KW-0472">Membrane</keyword>
<dbReference type="RefSeq" id="WP_040272522.1">
    <property type="nucleotide sequence ID" value="NZ_JROO01000016.1"/>
</dbReference>
<evidence type="ECO:0000256" key="5">
    <source>
        <dbReference type="ARBA" id="ARBA00022692"/>
    </source>
</evidence>
<dbReference type="PANTHER" id="PTHR35011:SF10">
    <property type="entry name" value="TRAP TRANSPORTER SMALL PERMEASE PROTEIN"/>
    <property type="match status" value="1"/>
</dbReference>
<comment type="similarity">
    <text evidence="8">Belongs to the TRAP transporter small permease family.</text>
</comment>
<evidence type="ECO:0000256" key="8">
    <source>
        <dbReference type="ARBA" id="ARBA00038436"/>
    </source>
</evidence>
<accession>A0A0C2JJG3</accession>
<keyword evidence="3" id="KW-1003">Cell membrane</keyword>
<dbReference type="GO" id="GO:0015740">
    <property type="term" value="P:C4-dicarboxylate transport"/>
    <property type="evidence" value="ECO:0007669"/>
    <property type="project" value="TreeGrafter"/>
</dbReference>
<evidence type="ECO:0000259" key="10">
    <source>
        <dbReference type="Pfam" id="PF04290"/>
    </source>
</evidence>
<dbReference type="InterPro" id="IPR007387">
    <property type="entry name" value="TRAP_DctQ"/>
</dbReference>
<evidence type="ECO:0000256" key="9">
    <source>
        <dbReference type="SAM" id="Phobius"/>
    </source>
</evidence>
<evidence type="ECO:0000256" key="2">
    <source>
        <dbReference type="ARBA" id="ARBA00022448"/>
    </source>
</evidence>
<name>A0A0C2JJG3_9ACTN</name>
<evidence type="ECO:0000313" key="11">
    <source>
        <dbReference type="EMBL" id="KIH99070.1"/>
    </source>
</evidence>
<keyword evidence="2" id="KW-0813">Transport</keyword>
<dbReference type="GO" id="GO:0005886">
    <property type="term" value="C:plasma membrane"/>
    <property type="evidence" value="ECO:0007669"/>
    <property type="project" value="UniProtKB-SubCell"/>
</dbReference>
<evidence type="ECO:0000256" key="7">
    <source>
        <dbReference type="ARBA" id="ARBA00023136"/>
    </source>
</evidence>
<dbReference type="GO" id="GO:0022857">
    <property type="term" value="F:transmembrane transporter activity"/>
    <property type="evidence" value="ECO:0007669"/>
    <property type="project" value="TreeGrafter"/>
</dbReference>
<dbReference type="AlphaFoldDB" id="A0A0C2JJG3"/>
<protein>
    <recommendedName>
        <fullName evidence="10">Tripartite ATP-independent periplasmic transporters DctQ component domain-containing protein</fullName>
    </recommendedName>
</protein>
<comment type="caution">
    <text evidence="11">The sequence shown here is derived from an EMBL/GenBank/DDBJ whole genome shotgun (WGS) entry which is preliminary data.</text>
</comment>
<evidence type="ECO:0000256" key="6">
    <source>
        <dbReference type="ARBA" id="ARBA00022989"/>
    </source>
</evidence>
<sequence length="168" mass="17802">MSVLVAATDRFARLLAHIGGAALVAMMLVLVANIVLRTFTAPIPSTFELVSMAAVVVSAMALGEAQVHKAHVSVDIVTSRLGRRLRLAIGAVVTVASFALFVQLGLSLLGYGLTEYATGSATEALRVPHWPLVFLLLAGVVGLLVAFLGDLGRIVRSWRRPSSEADIW</sequence>